<dbReference type="AlphaFoldDB" id="A0AAD7VVR5"/>
<comment type="caution">
    <text evidence="3">The sequence shown here is derived from an EMBL/GenBank/DDBJ whole genome shotgun (WGS) entry which is preliminary data.</text>
</comment>
<gene>
    <name evidence="3" type="ORF">POJ06DRAFT_247163</name>
</gene>
<dbReference type="RefSeq" id="XP_056046751.1">
    <property type="nucleotide sequence ID" value="XM_056186879.1"/>
</dbReference>
<dbReference type="Proteomes" id="UP001217417">
    <property type="component" value="Unassembled WGS sequence"/>
</dbReference>
<keyword evidence="2" id="KW-0472">Membrane</keyword>
<reference evidence="3" key="1">
    <citation type="submission" date="2023-03" db="EMBL/GenBank/DDBJ databases">
        <title>Near-Complete genome sequence of Lipomyces tetrasporous NRRL Y-64009, an oleaginous yeast capable of growing on lignocellulosic hydrolysates.</title>
        <authorList>
            <consortium name="Lawrence Berkeley National Laboratory"/>
            <person name="Jagtap S.S."/>
            <person name="Liu J.-J."/>
            <person name="Walukiewicz H.E."/>
            <person name="Pangilinan J."/>
            <person name="Lipzen A."/>
            <person name="Ahrendt S."/>
            <person name="Koriabine M."/>
            <person name="Cobaugh K."/>
            <person name="Salamov A."/>
            <person name="Yoshinaga Y."/>
            <person name="Ng V."/>
            <person name="Daum C."/>
            <person name="Grigoriev I.V."/>
            <person name="Slininger P.J."/>
            <person name="Dien B.S."/>
            <person name="Jin Y.-S."/>
            <person name="Rao C.V."/>
        </authorList>
    </citation>
    <scope>NUCLEOTIDE SEQUENCE</scope>
    <source>
        <strain evidence="3">NRRL Y-64009</strain>
    </source>
</reference>
<name>A0AAD7VVR5_9ASCO</name>
<keyword evidence="2" id="KW-1133">Transmembrane helix</keyword>
<feature type="compositionally biased region" description="Basic and acidic residues" evidence="1">
    <location>
        <begin position="281"/>
        <end position="290"/>
    </location>
</feature>
<organism evidence="3 4">
    <name type="scientific">Lipomyces tetrasporus</name>
    <dbReference type="NCBI Taxonomy" id="54092"/>
    <lineage>
        <taxon>Eukaryota</taxon>
        <taxon>Fungi</taxon>
        <taxon>Dikarya</taxon>
        <taxon>Ascomycota</taxon>
        <taxon>Saccharomycotina</taxon>
        <taxon>Lipomycetes</taxon>
        <taxon>Lipomycetales</taxon>
        <taxon>Lipomycetaceae</taxon>
        <taxon>Lipomyces</taxon>
    </lineage>
</organism>
<feature type="compositionally biased region" description="Polar residues" evidence="1">
    <location>
        <begin position="217"/>
        <end position="239"/>
    </location>
</feature>
<evidence type="ECO:0000313" key="3">
    <source>
        <dbReference type="EMBL" id="KAJ8103301.1"/>
    </source>
</evidence>
<accession>A0AAD7VVR5</accession>
<evidence type="ECO:0000256" key="2">
    <source>
        <dbReference type="SAM" id="Phobius"/>
    </source>
</evidence>
<proteinExistence type="predicted"/>
<evidence type="ECO:0000313" key="4">
    <source>
        <dbReference type="Proteomes" id="UP001217417"/>
    </source>
</evidence>
<evidence type="ECO:0000256" key="1">
    <source>
        <dbReference type="SAM" id="MobiDB-lite"/>
    </source>
</evidence>
<feature type="region of interest" description="Disordered" evidence="1">
    <location>
        <begin position="366"/>
        <end position="473"/>
    </location>
</feature>
<feature type="compositionally biased region" description="Polar residues" evidence="1">
    <location>
        <begin position="246"/>
        <end position="255"/>
    </location>
</feature>
<feature type="transmembrane region" description="Helical" evidence="2">
    <location>
        <begin position="547"/>
        <end position="572"/>
    </location>
</feature>
<feature type="compositionally biased region" description="Basic and acidic residues" evidence="1">
    <location>
        <begin position="308"/>
        <end position="320"/>
    </location>
</feature>
<keyword evidence="4" id="KW-1185">Reference proteome</keyword>
<protein>
    <submittedName>
        <fullName evidence="3">Uncharacterized protein</fullName>
    </submittedName>
</protein>
<dbReference type="EMBL" id="JARPMG010000002">
    <property type="protein sequence ID" value="KAJ8103301.1"/>
    <property type="molecule type" value="Genomic_DNA"/>
</dbReference>
<sequence>MTEIGNQLARDISMLDGDFNVDDHWDDGQASQQNQGYYPDADSMKVARGDNTKSETNNDQGPIFSSISSLPSFGSPLSTVIAGLPIASSTPKKLFTARFNTSPRFGLGINSFKPPGDGFHFSSSDFFGSLNLSPATSPSHSPELNAVPGKENGVEEKSFSLVLEKEIDEVYSDEGRASSNFEEARRDAERIARLTSDPAPALSSPKSAEPSLPSYLQPRTQPNKSRSESLTSPSQSPTPGNAPAGGSSSFPNLSAISPEGRFLKRSSLDAPFSPIHRHFTRPGDSDDEISKNTTDSADDKVPAGSVEDTNRQENLHRDDLTSCEQNYSGLEMSPTKPLNQRSITPELPAPIPQSIASTMLFSDKLRPQSVSPGVRFNGSSIRRRAQRHNEQNKPPSPRKLLRELSRCMSSPPNVSSADDESQQTMLRGSSPRRRHMEDGNSLNSTESNRRQSRPVMGTAPHLKADGRKQSTASDVLKSLENLNASMRMTRQEVDYLLYRVRSEFPESAEAEGLSSFESESAGRFRQDMEQLDRMWTVDWRLHSYVQITLGVIILVVLAVLLFFGAVFAHYIFKRALAPRPYVGPEIALGRRC</sequence>
<dbReference type="GeneID" id="80882045"/>
<keyword evidence="2" id="KW-0812">Transmembrane</keyword>
<feature type="region of interest" description="Disordered" evidence="1">
    <location>
        <begin position="194"/>
        <end position="344"/>
    </location>
</feature>
<feature type="compositionally biased region" description="Polar residues" evidence="1">
    <location>
        <begin position="407"/>
        <end position="427"/>
    </location>
</feature>